<dbReference type="Proteomes" id="UP000095009">
    <property type="component" value="Unassembled WGS sequence"/>
</dbReference>
<dbReference type="Pfam" id="PF12937">
    <property type="entry name" value="F-box-like"/>
    <property type="match status" value="1"/>
</dbReference>
<protein>
    <submittedName>
        <fullName evidence="3">RNI-like protein</fullName>
    </submittedName>
</protein>
<evidence type="ECO:0000313" key="3">
    <source>
        <dbReference type="EMBL" id="ODQ67246.1"/>
    </source>
</evidence>
<evidence type="ECO:0000259" key="2">
    <source>
        <dbReference type="Pfam" id="PF25372"/>
    </source>
</evidence>
<proteinExistence type="predicted"/>
<dbReference type="InterPro" id="IPR006553">
    <property type="entry name" value="Leu-rich_rpt_Cys-con_subtyp"/>
</dbReference>
<dbReference type="STRING" id="857566.A0A1E3PP90"/>
<feature type="domain" description="F-box" evidence="1">
    <location>
        <begin position="38"/>
        <end position="83"/>
    </location>
</feature>
<dbReference type="SUPFAM" id="SSF52047">
    <property type="entry name" value="RNI-like"/>
    <property type="match status" value="1"/>
</dbReference>
<accession>A0A1E3PP90</accession>
<dbReference type="InterPro" id="IPR036047">
    <property type="entry name" value="F-box-like_dom_sf"/>
</dbReference>
<evidence type="ECO:0000259" key="1">
    <source>
        <dbReference type="Pfam" id="PF12937"/>
    </source>
</evidence>
<dbReference type="SMART" id="SM00367">
    <property type="entry name" value="LRR_CC"/>
    <property type="match status" value="11"/>
</dbReference>
<dbReference type="OrthoDB" id="10257471at2759"/>
<gene>
    <name evidence="3" type="ORF">NADFUDRAFT_22384</name>
</gene>
<keyword evidence="4" id="KW-1185">Reference proteome</keyword>
<dbReference type="InterPro" id="IPR057207">
    <property type="entry name" value="FBXL15_LRR"/>
</dbReference>
<evidence type="ECO:0000313" key="4">
    <source>
        <dbReference type="Proteomes" id="UP000095009"/>
    </source>
</evidence>
<dbReference type="GO" id="GO:0031146">
    <property type="term" value="P:SCF-dependent proteasomal ubiquitin-dependent protein catabolic process"/>
    <property type="evidence" value="ECO:0007669"/>
    <property type="project" value="TreeGrafter"/>
</dbReference>
<sequence>MSNQDHDANIISNAFLQGLKHDRNHNTAAIKVNQYSPIHSLPPELLGIIFSYLSKKNDLLNTSLVSYSWFKPAIEYLWLRPHLSHENKQNALSSICLVLKAEQQGQTTTNYSAIIKRLNFLSHADILDDISLSAFSSCIYLERISLTNCKNITDSSLVEVLKNNPNVISLDITNVGSLSDKIPFMLSEHCLKLQTLYASNCTQFTDAGIQSLAMNCRYLKRVKLTNCANISDDSISTLLKNCPHLIELDLFGCEKITNETVSQVFVKLNQLREINLGLNTFITDQAFMNVTPITLLLDRLRVVDFTGCAHLTDISIGKLISAAPRIRNIVLTKCLNITDQSLMEISRLGRFLQYIHLGHCNNITDFGINQLSRSCVKIQYIDVACCTQITNTSVYDLSLLPKLRRIGLVKCVNITDSAVLALAHTTANDHMLERVHLSYCTNISLHAVMRLLNSCLRLNHLSLTGVNAFMRSDLRQYCREPPSDFNQHQQALFCVYSGDGVGRLREHLNRLAE</sequence>
<dbReference type="AlphaFoldDB" id="A0A1E3PP90"/>
<dbReference type="SUPFAM" id="SSF81383">
    <property type="entry name" value="F-box domain"/>
    <property type="match status" value="1"/>
</dbReference>
<organism evidence="3 4">
    <name type="scientific">Nadsonia fulvescens var. elongata DSM 6958</name>
    <dbReference type="NCBI Taxonomy" id="857566"/>
    <lineage>
        <taxon>Eukaryota</taxon>
        <taxon>Fungi</taxon>
        <taxon>Dikarya</taxon>
        <taxon>Ascomycota</taxon>
        <taxon>Saccharomycotina</taxon>
        <taxon>Dipodascomycetes</taxon>
        <taxon>Dipodascales</taxon>
        <taxon>Dipodascales incertae sedis</taxon>
        <taxon>Nadsonia</taxon>
    </lineage>
</organism>
<dbReference type="EMBL" id="KV454407">
    <property type="protein sequence ID" value="ODQ67246.1"/>
    <property type="molecule type" value="Genomic_DNA"/>
</dbReference>
<dbReference type="Pfam" id="PF25372">
    <property type="entry name" value="DUF7885"/>
    <property type="match status" value="1"/>
</dbReference>
<dbReference type="InterPro" id="IPR032675">
    <property type="entry name" value="LRR_dom_sf"/>
</dbReference>
<dbReference type="GO" id="GO:0019005">
    <property type="term" value="C:SCF ubiquitin ligase complex"/>
    <property type="evidence" value="ECO:0007669"/>
    <property type="project" value="TreeGrafter"/>
</dbReference>
<reference evidence="3 4" key="1">
    <citation type="journal article" date="2016" name="Proc. Natl. Acad. Sci. U.S.A.">
        <title>Comparative genomics of biotechnologically important yeasts.</title>
        <authorList>
            <person name="Riley R."/>
            <person name="Haridas S."/>
            <person name="Wolfe K.H."/>
            <person name="Lopes M.R."/>
            <person name="Hittinger C.T."/>
            <person name="Goeker M."/>
            <person name="Salamov A.A."/>
            <person name="Wisecaver J.H."/>
            <person name="Long T.M."/>
            <person name="Calvey C.H."/>
            <person name="Aerts A.L."/>
            <person name="Barry K.W."/>
            <person name="Choi C."/>
            <person name="Clum A."/>
            <person name="Coughlan A.Y."/>
            <person name="Deshpande S."/>
            <person name="Douglass A.P."/>
            <person name="Hanson S.J."/>
            <person name="Klenk H.-P."/>
            <person name="LaButti K.M."/>
            <person name="Lapidus A."/>
            <person name="Lindquist E.A."/>
            <person name="Lipzen A.M."/>
            <person name="Meier-Kolthoff J.P."/>
            <person name="Ohm R.A."/>
            <person name="Otillar R.P."/>
            <person name="Pangilinan J.L."/>
            <person name="Peng Y."/>
            <person name="Rokas A."/>
            <person name="Rosa C.A."/>
            <person name="Scheuner C."/>
            <person name="Sibirny A.A."/>
            <person name="Slot J.C."/>
            <person name="Stielow J.B."/>
            <person name="Sun H."/>
            <person name="Kurtzman C.P."/>
            <person name="Blackwell M."/>
            <person name="Grigoriev I.V."/>
            <person name="Jeffries T.W."/>
        </authorList>
    </citation>
    <scope>NUCLEOTIDE SEQUENCE [LARGE SCALE GENOMIC DNA]</scope>
    <source>
        <strain evidence="3 4">DSM 6958</strain>
    </source>
</reference>
<name>A0A1E3PP90_9ASCO</name>
<dbReference type="Gene3D" id="3.80.10.10">
    <property type="entry name" value="Ribonuclease Inhibitor"/>
    <property type="match status" value="3"/>
</dbReference>
<dbReference type="PANTHER" id="PTHR13318">
    <property type="entry name" value="PARTNER OF PAIRED, ISOFORM B-RELATED"/>
    <property type="match status" value="1"/>
</dbReference>
<feature type="domain" description="F-box/LRR-repeat protein 15-like leucin rich repeat" evidence="2">
    <location>
        <begin position="184"/>
        <end position="399"/>
    </location>
</feature>
<feature type="non-terminal residue" evidence="3">
    <location>
        <position position="513"/>
    </location>
</feature>
<dbReference type="InterPro" id="IPR001810">
    <property type="entry name" value="F-box_dom"/>
</dbReference>